<dbReference type="Proteomes" id="UP000230233">
    <property type="component" value="Chromosome IV"/>
</dbReference>
<dbReference type="Pfam" id="PF01666">
    <property type="entry name" value="DX"/>
    <property type="match status" value="1"/>
</dbReference>
<keyword evidence="1" id="KW-0812">Transmembrane</keyword>
<feature type="domain" description="Domain of unknown function DX" evidence="2">
    <location>
        <begin position="171"/>
        <end position="245"/>
    </location>
</feature>
<proteinExistence type="predicted"/>
<dbReference type="PANTHER" id="PTHR36157">
    <property type="entry name" value="PROTEIN CBG12671-RELATED"/>
    <property type="match status" value="1"/>
</dbReference>
<evidence type="ECO:0000259" key="2">
    <source>
        <dbReference type="Pfam" id="PF01666"/>
    </source>
</evidence>
<keyword evidence="4" id="KW-1185">Reference proteome</keyword>
<accession>A0A2G5U630</accession>
<name>A0A2G5U630_9PELO</name>
<dbReference type="EMBL" id="PDUG01000004">
    <property type="protein sequence ID" value="PIC35000.1"/>
    <property type="molecule type" value="Genomic_DNA"/>
</dbReference>
<keyword evidence="1" id="KW-1133">Transmembrane helix</keyword>
<dbReference type="OrthoDB" id="5787875at2759"/>
<feature type="transmembrane region" description="Helical" evidence="1">
    <location>
        <begin position="251"/>
        <end position="275"/>
    </location>
</feature>
<organism evidence="3 4">
    <name type="scientific">Caenorhabditis nigoni</name>
    <dbReference type="NCBI Taxonomy" id="1611254"/>
    <lineage>
        <taxon>Eukaryota</taxon>
        <taxon>Metazoa</taxon>
        <taxon>Ecdysozoa</taxon>
        <taxon>Nematoda</taxon>
        <taxon>Chromadorea</taxon>
        <taxon>Rhabditida</taxon>
        <taxon>Rhabditina</taxon>
        <taxon>Rhabditomorpha</taxon>
        <taxon>Rhabditoidea</taxon>
        <taxon>Rhabditidae</taxon>
        <taxon>Peloderinae</taxon>
        <taxon>Caenorhabditis</taxon>
    </lineage>
</organism>
<comment type="caution">
    <text evidence="3">The sequence shown here is derived from an EMBL/GenBank/DDBJ whole genome shotgun (WGS) entry which is preliminary data.</text>
</comment>
<dbReference type="PANTHER" id="PTHR36157:SF3">
    <property type="entry name" value="DOMAIN OF UNKNOWN FUNCTION DX DOMAIN-CONTAINING PROTEIN"/>
    <property type="match status" value="1"/>
</dbReference>
<gene>
    <name evidence="3" type="primary">Cni-F09E8.1</name>
    <name evidence="3" type="synonym">Cnig_chr_IV.g14490</name>
    <name evidence="3" type="ORF">B9Z55_014490</name>
</gene>
<sequence>MEVNRSLFERMSNGFWKKKFLGIIGTPQGLSCCVSLNEICENLSDCPNGSYACLSIVGINSSRCIRDVKEVCTGGIPINPVTTCSRDTDCSPGWCDLETQNCCNVDPKSSELPMCPDRLTPLYAQQKCIDVEKDMVYSGTSEQKGGLCYKGYSCPPKIKRGSDEFYGVEIFETNISCSTERRVSRQYSFMFCDNQTGHLWFMGQYNVNGDEVTRHWTHCQKNKDCGEGHVCVKEDLGRFRCYDDPTIEVNYNWIVVRLLAMFFVPVFFLIGIIVLNVKYLD</sequence>
<protein>
    <recommendedName>
        <fullName evidence="2">Domain of unknown function DX domain-containing protein</fullName>
    </recommendedName>
</protein>
<evidence type="ECO:0000256" key="1">
    <source>
        <dbReference type="SAM" id="Phobius"/>
    </source>
</evidence>
<dbReference type="AlphaFoldDB" id="A0A2G5U630"/>
<dbReference type="InterPro" id="IPR002593">
    <property type="entry name" value="DX"/>
</dbReference>
<keyword evidence="1" id="KW-0472">Membrane</keyword>
<evidence type="ECO:0000313" key="3">
    <source>
        <dbReference type="EMBL" id="PIC35000.1"/>
    </source>
</evidence>
<evidence type="ECO:0000313" key="4">
    <source>
        <dbReference type="Proteomes" id="UP000230233"/>
    </source>
</evidence>
<reference evidence="4" key="1">
    <citation type="submission" date="2017-10" db="EMBL/GenBank/DDBJ databases">
        <title>Rapid genome shrinkage in a self-fertile nematode reveals novel sperm competition proteins.</title>
        <authorList>
            <person name="Yin D."/>
            <person name="Schwarz E.M."/>
            <person name="Thomas C.G."/>
            <person name="Felde R.L."/>
            <person name="Korf I.F."/>
            <person name="Cutter A.D."/>
            <person name="Schartner C.M."/>
            <person name="Ralston E.J."/>
            <person name="Meyer B.J."/>
            <person name="Haag E.S."/>
        </authorList>
    </citation>
    <scope>NUCLEOTIDE SEQUENCE [LARGE SCALE GENOMIC DNA]</scope>
    <source>
        <strain evidence="4">JU1422</strain>
    </source>
</reference>